<protein>
    <recommendedName>
        <fullName evidence="3">Gluconolaconase</fullName>
    </recommendedName>
</protein>
<dbReference type="AlphaFoldDB" id="E8V6U1"/>
<dbReference type="SUPFAM" id="SSF63829">
    <property type="entry name" value="Calcium-dependent phosphotriesterase"/>
    <property type="match status" value="1"/>
</dbReference>
<dbReference type="STRING" id="401053.AciPR4_3135"/>
<dbReference type="Proteomes" id="UP000006844">
    <property type="component" value="Chromosome"/>
</dbReference>
<reference evidence="1 2" key="1">
    <citation type="journal article" date="2012" name="Stand. Genomic Sci.">
        <title>Complete genome sequence of Terriglobus saanensis type strain SP1PR4(T), an Acidobacteria from tundra soil.</title>
        <authorList>
            <person name="Rawat S.R."/>
            <person name="Mannisto M.K."/>
            <person name="Starovoytov V."/>
            <person name="Goodwin L."/>
            <person name="Nolan M."/>
            <person name="Hauser L."/>
            <person name="Land M."/>
            <person name="Davenport K.W."/>
            <person name="Woyke T."/>
            <person name="Haggblom M.M."/>
        </authorList>
    </citation>
    <scope>NUCLEOTIDE SEQUENCE</scope>
    <source>
        <strain evidence="2">ATCC BAA-1853 / DSM 23119 / SP1PR4</strain>
    </source>
</reference>
<dbReference type="eggNOG" id="COG3391">
    <property type="taxonomic scope" value="Bacteria"/>
</dbReference>
<dbReference type="PANTHER" id="PTHR47572">
    <property type="entry name" value="LIPOPROTEIN-RELATED"/>
    <property type="match status" value="1"/>
</dbReference>
<evidence type="ECO:0000313" key="1">
    <source>
        <dbReference type="EMBL" id="ADV83893.1"/>
    </source>
</evidence>
<dbReference type="HOGENOM" id="CLU_800828_0_0_0"/>
<dbReference type="EMBL" id="CP002467">
    <property type="protein sequence ID" value="ADV83893.1"/>
    <property type="molecule type" value="Genomic_DNA"/>
</dbReference>
<dbReference type="OrthoDB" id="108454at2"/>
<accession>E8V6U1</accession>
<evidence type="ECO:0000313" key="2">
    <source>
        <dbReference type="Proteomes" id="UP000006844"/>
    </source>
</evidence>
<dbReference type="KEGG" id="tsa:AciPR4_3135"/>
<sequence length="349" mass="36678">MTLLGSLLHPAHPPAPHLDQLIPSAAMPGGEVEIRGTHLAAQNGILPTATIGDVAARLTMTGSVRAMLRVNDGTISGDIALLKQNTKSNLLPLSVAVPLADNLNPVANPAMDVDGNLYCTLSGPRGQQTPVSIFRIDRDFQMRPFAREILNATGLAFDRDGYLYCSSRAEGTVYRISPAGAVTTYAEGMGIATGLAFDEYGNLFVGDRSGSIFKIAPGGEIFVHATLESSMAAYHLAMLDDGTLLVSAPTTASHDVIHAVSPDGEVGVYFRGLGRPQGMAVDTKGNVFIAASLAGRRGIVRITPQKQASLAVSGPNLIGLCFTEDGTAALATRDALFHIDLQTEGRPLF</sequence>
<dbReference type="RefSeq" id="WP_013569624.1">
    <property type="nucleotide sequence ID" value="NC_014963.1"/>
</dbReference>
<gene>
    <name evidence="1" type="ordered locus">AciPR4_3135</name>
</gene>
<organism evidence="1 2">
    <name type="scientific">Terriglobus saanensis (strain ATCC BAA-1853 / DSM 23119 / SP1PR4)</name>
    <dbReference type="NCBI Taxonomy" id="401053"/>
    <lineage>
        <taxon>Bacteria</taxon>
        <taxon>Pseudomonadati</taxon>
        <taxon>Acidobacteriota</taxon>
        <taxon>Terriglobia</taxon>
        <taxon>Terriglobales</taxon>
        <taxon>Acidobacteriaceae</taxon>
        <taxon>Terriglobus</taxon>
    </lineage>
</organism>
<evidence type="ECO:0008006" key="3">
    <source>
        <dbReference type="Google" id="ProtNLM"/>
    </source>
</evidence>
<dbReference type="PANTHER" id="PTHR47572:SF4">
    <property type="entry name" value="LACTONASE DRP35"/>
    <property type="match status" value="1"/>
</dbReference>
<keyword evidence="2" id="KW-1185">Reference proteome</keyword>
<name>E8V6U1_TERSS</name>
<proteinExistence type="predicted"/>
<dbReference type="InterPro" id="IPR011042">
    <property type="entry name" value="6-blade_b-propeller_TolB-like"/>
</dbReference>
<dbReference type="InterPro" id="IPR051262">
    <property type="entry name" value="SMP-30/CGR1_Lactonase"/>
</dbReference>
<dbReference type="Gene3D" id="2.120.10.30">
    <property type="entry name" value="TolB, C-terminal domain"/>
    <property type="match status" value="1"/>
</dbReference>